<reference evidence="1 2" key="1">
    <citation type="journal article" date="2018" name="Nat. Ecol. Evol.">
        <title>Pezizomycetes genomes reveal the molecular basis of ectomycorrhizal truffle lifestyle.</title>
        <authorList>
            <person name="Murat C."/>
            <person name="Payen T."/>
            <person name="Noel B."/>
            <person name="Kuo A."/>
            <person name="Morin E."/>
            <person name="Chen J."/>
            <person name="Kohler A."/>
            <person name="Krizsan K."/>
            <person name="Balestrini R."/>
            <person name="Da Silva C."/>
            <person name="Montanini B."/>
            <person name="Hainaut M."/>
            <person name="Levati E."/>
            <person name="Barry K.W."/>
            <person name="Belfiori B."/>
            <person name="Cichocki N."/>
            <person name="Clum A."/>
            <person name="Dockter R.B."/>
            <person name="Fauchery L."/>
            <person name="Guy J."/>
            <person name="Iotti M."/>
            <person name="Le Tacon F."/>
            <person name="Lindquist E.A."/>
            <person name="Lipzen A."/>
            <person name="Malagnac F."/>
            <person name="Mello A."/>
            <person name="Molinier V."/>
            <person name="Miyauchi S."/>
            <person name="Poulain J."/>
            <person name="Riccioni C."/>
            <person name="Rubini A."/>
            <person name="Sitrit Y."/>
            <person name="Splivallo R."/>
            <person name="Traeger S."/>
            <person name="Wang M."/>
            <person name="Zifcakova L."/>
            <person name="Wipf D."/>
            <person name="Zambonelli A."/>
            <person name="Paolocci F."/>
            <person name="Nowrousian M."/>
            <person name="Ottonello S."/>
            <person name="Baldrian P."/>
            <person name="Spatafora J.W."/>
            <person name="Henrissat B."/>
            <person name="Nagy L.G."/>
            <person name="Aury J.M."/>
            <person name="Wincker P."/>
            <person name="Grigoriev I.V."/>
            <person name="Bonfante P."/>
            <person name="Martin F.M."/>
        </authorList>
    </citation>
    <scope>NUCLEOTIDE SEQUENCE [LARGE SCALE GENOMIC DNA]</scope>
    <source>
        <strain evidence="1 2">120613-1</strain>
    </source>
</reference>
<gene>
    <name evidence="1" type="ORF">L873DRAFT_1089547</name>
</gene>
<dbReference type="InterPro" id="IPR043519">
    <property type="entry name" value="NT_sf"/>
</dbReference>
<dbReference type="OrthoDB" id="5418922at2759"/>
<evidence type="ECO:0000313" key="2">
    <source>
        <dbReference type="Proteomes" id="UP000276215"/>
    </source>
</evidence>
<proteinExistence type="predicted"/>
<dbReference type="EMBL" id="ML120401">
    <property type="protein sequence ID" value="RPA97815.1"/>
    <property type="molecule type" value="Genomic_DNA"/>
</dbReference>
<sequence length="144" mass="15949">MSSQSTTIPGLAHNQPTTLLPIQLAVMEAARAVWDLVGEEHINNFAVVGGAALLFHGSDTRTEDTDLAITREAFDKFCQLARNDPRFTEDPYWGPWRYHASFDFDVLIDFLDKSGVQGWLPELTGCCLIQGVPIAMLTDLALLK</sequence>
<dbReference type="SUPFAM" id="SSF81301">
    <property type="entry name" value="Nucleotidyltransferase"/>
    <property type="match status" value="1"/>
</dbReference>
<name>A0A3N4JHS1_9PEZI</name>
<dbReference type="AlphaFoldDB" id="A0A3N4JHS1"/>
<protein>
    <submittedName>
        <fullName evidence="1">Uncharacterized protein</fullName>
    </submittedName>
</protein>
<keyword evidence="2" id="KW-1185">Reference proteome</keyword>
<dbReference type="Proteomes" id="UP000276215">
    <property type="component" value="Unassembled WGS sequence"/>
</dbReference>
<dbReference type="Gene3D" id="3.30.460.40">
    <property type="match status" value="1"/>
</dbReference>
<accession>A0A3N4JHS1</accession>
<dbReference type="STRING" id="1336337.A0A3N4JHS1"/>
<evidence type="ECO:0000313" key="1">
    <source>
        <dbReference type="EMBL" id="RPA97815.1"/>
    </source>
</evidence>
<organism evidence="1 2">
    <name type="scientific">Choiromyces venosus 120613-1</name>
    <dbReference type="NCBI Taxonomy" id="1336337"/>
    <lineage>
        <taxon>Eukaryota</taxon>
        <taxon>Fungi</taxon>
        <taxon>Dikarya</taxon>
        <taxon>Ascomycota</taxon>
        <taxon>Pezizomycotina</taxon>
        <taxon>Pezizomycetes</taxon>
        <taxon>Pezizales</taxon>
        <taxon>Tuberaceae</taxon>
        <taxon>Choiromyces</taxon>
    </lineage>
</organism>